<comment type="caution">
    <text evidence="3">The sequence shown here is derived from an EMBL/GenBank/DDBJ whole genome shotgun (WGS) entry which is preliminary data.</text>
</comment>
<feature type="region of interest" description="Disordered" evidence="1">
    <location>
        <begin position="329"/>
        <end position="352"/>
    </location>
</feature>
<dbReference type="AlphaFoldDB" id="A0A5A7PR18"/>
<gene>
    <name evidence="3" type="ORF">STAS_11317</name>
</gene>
<evidence type="ECO:0000256" key="2">
    <source>
        <dbReference type="SAM" id="Phobius"/>
    </source>
</evidence>
<organism evidence="3 4">
    <name type="scientific">Striga asiatica</name>
    <name type="common">Asiatic witchweed</name>
    <name type="synonym">Buchnera asiatica</name>
    <dbReference type="NCBI Taxonomy" id="4170"/>
    <lineage>
        <taxon>Eukaryota</taxon>
        <taxon>Viridiplantae</taxon>
        <taxon>Streptophyta</taxon>
        <taxon>Embryophyta</taxon>
        <taxon>Tracheophyta</taxon>
        <taxon>Spermatophyta</taxon>
        <taxon>Magnoliopsida</taxon>
        <taxon>eudicotyledons</taxon>
        <taxon>Gunneridae</taxon>
        <taxon>Pentapetalae</taxon>
        <taxon>asterids</taxon>
        <taxon>lamiids</taxon>
        <taxon>Lamiales</taxon>
        <taxon>Orobanchaceae</taxon>
        <taxon>Buchnereae</taxon>
        <taxon>Striga</taxon>
    </lineage>
</organism>
<accession>A0A5A7PR18</accession>
<sequence length="557" mass="61624">MGILPLRNYYPIHLISSQPSSERHAGLRQPLPARNKSRHRESGCLLHAHIPTVTGPPYPTPHVRPRPKIPILPIIQTGQGKIGVTPSGPPLRRHQLIKIGLHDHGPRVRVGHDPAAVDGYARVLERVAPPLGCHHVGLAREGSADVDDAVLEDGGCIAEDDVYGTVDEARLVKLALGLDVEGVLKTERSEAERRATAWPLLGPAVLRNVIPRAMNPGPSTPENWEKFSINEGFTHGGGAIGREPVQHAPISRDHRVPHPFPHQRHVCHRPVHDHVLLVHPSPHVNHHPPFLPDPPPPHRILYPLLHRPEMPLPILRHHHPLPQCQLSIPTHNQLPLPPRHPPGERPESSRVGPTGCEAVAYHLRHVVPARKDGGREPGQFSVEFEEINTIVVIKIHVWASGPAEVLRKAAVSWAIVSSRRPMHSRHTSFLRLLLLRQPSRAAWARASVARARAARMVRERNSSMDKGSDLAVIRRLQGPGWGAVWHHQLMSFLVVLSVLGSVVCLEGNMKGKEKRRKKRSDDGIPIPCDRITAISLEAAISSEKISHEGDFSLFQEG</sequence>
<keyword evidence="2" id="KW-0812">Transmembrane</keyword>
<proteinExistence type="predicted"/>
<evidence type="ECO:0000256" key="1">
    <source>
        <dbReference type="SAM" id="MobiDB-lite"/>
    </source>
</evidence>
<protein>
    <submittedName>
        <fullName evidence="3">Copper amine oxidase family protein</fullName>
    </submittedName>
</protein>
<name>A0A5A7PR18_STRAF</name>
<evidence type="ECO:0000313" key="3">
    <source>
        <dbReference type="EMBL" id="GER35051.1"/>
    </source>
</evidence>
<feature type="region of interest" description="Disordered" evidence="1">
    <location>
        <begin position="19"/>
        <end position="39"/>
    </location>
</feature>
<reference evidence="4" key="1">
    <citation type="journal article" date="2019" name="Curr. Biol.">
        <title>Genome Sequence of Striga asiatica Provides Insight into the Evolution of Plant Parasitism.</title>
        <authorList>
            <person name="Yoshida S."/>
            <person name="Kim S."/>
            <person name="Wafula E.K."/>
            <person name="Tanskanen J."/>
            <person name="Kim Y.M."/>
            <person name="Honaas L."/>
            <person name="Yang Z."/>
            <person name="Spallek T."/>
            <person name="Conn C.E."/>
            <person name="Ichihashi Y."/>
            <person name="Cheong K."/>
            <person name="Cui S."/>
            <person name="Der J.P."/>
            <person name="Gundlach H."/>
            <person name="Jiao Y."/>
            <person name="Hori C."/>
            <person name="Ishida J.K."/>
            <person name="Kasahara H."/>
            <person name="Kiba T."/>
            <person name="Kim M.S."/>
            <person name="Koo N."/>
            <person name="Laohavisit A."/>
            <person name="Lee Y.H."/>
            <person name="Lumba S."/>
            <person name="McCourt P."/>
            <person name="Mortimer J.C."/>
            <person name="Mutuku J.M."/>
            <person name="Nomura T."/>
            <person name="Sasaki-Sekimoto Y."/>
            <person name="Seto Y."/>
            <person name="Wang Y."/>
            <person name="Wakatake T."/>
            <person name="Sakakibara H."/>
            <person name="Demura T."/>
            <person name="Yamaguchi S."/>
            <person name="Yoneyama K."/>
            <person name="Manabe R.I."/>
            <person name="Nelson D.C."/>
            <person name="Schulman A.H."/>
            <person name="Timko M.P."/>
            <person name="dePamphilis C.W."/>
            <person name="Choi D."/>
            <person name="Shirasu K."/>
        </authorList>
    </citation>
    <scope>NUCLEOTIDE SEQUENCE [LARGE SCALE GENOMIC DNA]</scope>
    <source>
        <strain evidence="4">cv. UVA1</strain>
    </source>
</reference>
<keyword evidence="2" id="KW-0472">Membrane</keyword>
<evidence type="ECO:0000313" key="4">
    <source>
        <dbReference type="Proteomes" id="UP000325081"/>
    </source>
</evidence>
<keyword evidence="2" id="KW-1133">Transmembrane helix</keyword>
<keyword evidence="4" id="KW-1185">Reference proteome</keyword>
<dbReference type="Proteomes" id="UP000325081">
    <property type="component" value="Unassembled WGS sequence"/>
</dbReference>
<dbReference type="EMBL" id="BKCP01004960">
    <property type="protein sequence ID" value="GER35051.1"/>
    <property type="molecule type" value="Genomic_DNA"/>
</dbReference>
<feature type="transmembrane region" description="Helical" evidence="2">
    <location>
        <begin position="489"/>
        <end position="509"/>
    </location>
</feature>